<accession>J9FV31</accession>
<sequence>MLAPRCLKAVRAKETHSLQHEEVQHVTTIATHQLAEVKTRTTASFPNVIRSAKPNSPPCSRAI</sequence>
<protein>
    <submittedName>
        <fullName evidence="1">Uncharacterized protein</fullName>
    </submittedName>
</protein>
<name>J9FV31_9ZZZZ</name>
<gene>
    <name evidence="1" type="ORF">EVA_20682</name>
</gene>
<comment type="caution">
    <text evidence="1">The sequence shown here is derived from an EMBL/GenBank/DDBJ whole genome shotgun (WGS) entry which is preliminary data.</text>
</comment>
<dbReference type="EMBL" id="AMCI01008330">
    <property type="protein sequence ID" value="EJW91214.1"/>
    <property type="molecule type" value="Genomic_DNA"/>
</dbReference>
<reference evidence="1" key="1">
    <citation type="journal article" date="2012" name="PLoS ONE">
        <title>Gene sets for utilization of primary and secondary nutrition supplies in the distal gut of endangered iberian lynx.</title>
        <authorList>
            <person name="Alcaide M."/>
            <person name="Messina E."/>
            <person name="Richter M."/>
            <person name="Bargiela R."/>
            <person name="Peplies J."/>
            <person name="Huws S.A."/>
            <person name="Newbold C.J."/>
            <person name="Golyshin P.N."/>
            <person name="Simon M.A."/>
            <person name="Lopez G."/>
            <person name="Yakimov M.M."/>
            <person name="Ferrer M."/>
        </authorList>
    </citation>
    <scope>NUCLEOTIDE SEQUENCE</scope>
</reference>
<proteinExistence type="predicted"/>
<dbReference type="AlphaFoldDB" id="J9FV31"/>
<evidence type="ECO:0000313" key="1">
    <source>
        <dbReference type="EMBL" id="EJW91214.1"/>
    </source>
</evidence>
<organism evidence="1">
    <name type="scientific">gut metagenome</name>
    <dbReference type="NCBI Taxonomy" id="749906"/>
    <lineage>
        <taxon>unclassified sequences</taxon>
        <taxon>metagenomes</taxon>
        <taxon>organismal metagenomes</taxon>
    </lineage>
</organism>